<keyword evidence="3" id="KW-1185">Reference proteome</keyword>
<dbReference type="Gene3D" id="3.40.50.720">
    <property type="entry name" value="NAD(P)-binding Rossmann-like Domain"/>
    <property type="match status" value="1"/>
</dbReference>
<accession>A0A7W6CGU4</accession>
<name>A0A7W6CGU4_9SPHN</name>
<gene>
    <name evidence="2" type="ORF">GGR38_002548</name>
</gene>
<dbReference type="InterPro" id="IPR036291">
    <property type="entry name" value="NAD(P)-bd_dom_sf"/>
</dbReference>
<evidence type="ECO:0000313" key="3">
    <source>
        <dbReference type="Proteomes" id="UP000548867"/>
    </source>
</evidence>
<dbReference type="PANTHER" id="PTHR42760">
    <property type="entry name" value="SHORT-CHAIN DEHYDROGENASES/REDUCTASES FAMILY MEMBER"/>
    <property type="match status" value="1"/>
</dbReference>
<reference evidence="2 3" key="1">
    <citation type="submission" date="2020-08" db="EMBL/GenBank/DDBJ databases">
        <title>Genomic Encyclopedia of Type Strains, Phase IV (KMG-IV): sequencing the most valuable type-strain genomes for metagenomic binning, comparative biology and taxonomic classification.</title>
        <authorList>
            <person name="Goeker M."/>
        </authorList>
    </citation>
    <scope>NUCLEOTIDE SEQUENCE [LARGE SCALE GENOMIC DNA]</scope>
    <source>
        <strain evidence="2 3">DSM 27057</strain>
    </source>
</reference>
<dbReference type="EMBL" id="JACIDX010000009">
    <property type="protein sequence ID" value="MBB3955592.1"/>
    <property type="molecule type" value="Genomic_DNA"/>
</dbReference>
<dbReference type="FunFam" id="3.40.50.720:FF:000084">
    <property type="entry name" value="Short-chain dehydrogenase reductase"/>
    <property type="match status" value="1"/>
</dbReference>
<dbReference type="Proteomes" id="UP000548867">
    <property type="component" value="Unassembled WGS sequence"/>
</dbReference>
<organism evidence="2 3">
    <name type="scientific">Novosphingobium sediminicola</name>
    <dbReference type="NCBI Taxonomy" id="563162"/>
    <lineage>
        <taxon>Bacteria</taxon>
        <taxon>Pseudomonadati</taxon>
        <taxon>Pseudomonadota</taxon>
        <taxon>Alphaproteobacteria</taxon>
        <taxon>Sphingomonadales</taxon>
        <taxon>Sphingomonadaceae</taxon>
        <taxon>Novosphingobium</taxon>
    </lineage>
</organism>
<dbReference type="PANTHER" id="PTHR42760:SF40">
    <property type="entry name" value="3-OXOACYL-[ACYL-CARRIER-PROTEIN] REDUCTASE, CHLOROPLASTIC"/>
    <property type="match status" value="1"/>
</dbReference>
<evidence type="ECO:0000313" key="2">
    <source>
        <dbReference type="EMBL" id="MBB3955592.1"/>
    </source>
</evidence>
<dbReference type="PRINTS" id="PR00081">
    <property type="entry name" value="GDHRDH"/>
</dbReference>
<comment type="caution">
    <text evidence="2">The sequence shown here is derived from an EMBL/GenBank/DDBJ whole genome shotgun (WGS) entry which is preliminary data.</text>
</comment>
<dbReference type="InterPro" id="IPR002347">
    <property type="entry name" value="SDR_fam"/>
</dbReference>
<protein>
    <submittedName>
        <fullName evidence="2">NAD(P)-dependent dehydrogenase (Short-subunit alcohol dehydrogenase family)</fullName>
    </submittedName>
</protein>
<dbReference type="Pfam" id="PF13561">
    <property type="entry name" value="adh_short_C2"/>
    <property type="match status" value="1"/>
</dbReference>
<dbReference type="GO" id="GO:0016616">
    <property type="term" value="F:oxidoreductase activity, acting on the CH-OH group of donors, NAD or NADP as acceptor"/>
    <property type="evidence" value="ECO:0007669"/>
    <property type="project" value="TreeGrafter"/>
</dbReference>
<dbReference type="AlphaFoldDB" id="A0A7W6CGU4"/>
<proteinExistence type="inferred from homology"/>
<dbReference type="RefSeq" id="WP_246404594.1">
    <property type="nucleotide sequence ID" value="NZ_JACIDX010000009.1"/>
</dbReference>
<dbReference type="CDD" id="cd05233">
    <property type="entry name" value="SDR_c"/>
    <property type="match status" value="1"/>
</dbReference>
<evidence type="ECO:0000256" key="1">
    <source>
        <dbReference type="ARBA" id="ARBA00006484"/>
    </source>
</evidence>
<sequence length="265" mass="28152">MTSTMETPFADLARGQQRLTGRIAVITGAGAGIGRGCARMFAAQGAIVHALDIDADALDALAAECGGAVIAHPCNVLNEQAVNAIIEAIGNRHGRIDALIPAAAISIFRWVEEMTYAEWQRTLQGELDIVFLATRACWPWLKQSDSASVINFASANAHGALNGSPALAHCAGKGGLLAMTRQLAMEGVRHGIRANSISPGLILSQQTQRHMAFDPQFEFEALKAMMIKRIGLPEDIAWCATWLASTEASYVTGADIRIDGGATAW</sequence>
<dbReference type="GO" id="GO:0030497">
    <property type="term" value="P:fatty acid elongation"/>
    <property type="evidence" value="ECO:0007669"/>
    <property type="project" value="TreeGrafter"/>
</dbReference>
<dbReference type="SUPFAM" id="SSF51735">
    <property type="entry name" value="NAD(P)-binding Rossmann-fold domains"/>
    <property type="match status" value="1"/>
</dbReference>
<comment type="similarity">
    <text evidence="1">Belongs to the short-chain dehydrogenases/reductases (SDR) family.</text>
</comment>